<dbReference type="GO" id="GO:0006865">
    <property type="term" value="P:amino acid transport"/>
    <property type="evidence" value="ECO:0007669"/>
    <property type="project" value="UniProtKB-KW"/>
</dbReference>
<dbReference type="OrthoDB" id="330047at2759"/>
<dbReference type="PANTHER" id="PTHR20772">
    <property type="entry name" value="PROTEIN FMP42"/>
    <property type="match status" value="1"/>
</dbReference>
<dbReference type="PANTHER" id="PTHR20772:SF2">
    <property type="entry name" value="PROTEIN FMP42"/>
    <property type="match status" value="1"/>
</dbReference>
<keyword evidence="3" id="KW-0813">Transport</keyword>
<evidence type="ECO:0000256" key="3">
    <source>
        <dbReference type="ARBA" id="ARBA00022448"/>
    </source>
</evidence>
<evidence type="ECO:0000256" key="5">
    <source>
        <dbReference type="ARBA" id="ARBA00022970"/>
    </source>
</evidence>
<feature type="transmembrane region" description="Helical" evidence="9">
    <location>
        <begin position="80"/>
        <end position="100"/>
    </location>
</feature>
<evidence type="ECO:0000256" key="9">
    <source>
        <dbReference type="SAM" id="Phobius"/>
    </source>
</evidence>
<protein>
    <recommendedName>
        <fullName evidence="12">Major facilitator superfamily (MFS) profile domain-containing protein</fullName>
    </recommendedName>
</protein>
<evidence type="ECO:0000256" key="4">
    <source>
        <dbReference type="ARBA" id="ARBA00022692"/>
    </source>
</evidence>
<name>A0A0G4H7Z6_VITBC</name>
<reference evidence="10 11" key="1">
    <citation type="submission" date="2014-11" db="EMBL/GenBank/DDBJ databases">
        <authorList>
            <person name="Zhu J."/>
            <person name="Qi W."/>
            <person name="Song R."/>
        </authorList>
    </citation>
    <scope>NUCLEOTIDE SEQUENCE [LARGE SCALE GENOMIC DNA]</scope>
</reference>
<keyword evidence="11" id="KW-1185">Reference proteome</keyword>
<feature type="transmembrane region" description="Helical" evidence="9">
    <location>
        <begin position="523"/>
        <end position="544"/>
    </location>
</feature>
<dbReference type="GO" id="GO:0016020">
    <property type="term" value="C:membrane"/>
    <property type="evidence" value="ECO:0007669"/>
    <property type="project" value="UniProtKB-SubCell"/>
</dbReference>
<dbReference type="AlphaFoldDB" id="A0A0G4H7Z6"/>
<keyword evidence="7 9" id="KW-0472">Membrane</keyword>
<evidence type="ECO:0000256" key="1">
    <source>
        <dbReference type="ARBA" id="ARBA00004141"/>
    </source>
</evidence>
<dbReference type="STRING" id="1169540.A0A0G4H7Z6"/>
<evidence type="ECO:0000256" key="8">
    <source>
        <dbReference type="SAM" id="MobiDB-lite"/>
    </source>
</evidence>
<proteinExistence type="inferred from homology"/>
<dbReference type="Gene3D" id="1.20.1250.20">
    <property type="entry name" value="MFS general substrate transporter like domains"/>
    <property type="match status" value="1"/>
</dbReference>
<sequence>MASEETLQKPPAALPFYREARFWVVSISLFHLLISSGLGMGWGATTIMLLEANVYSHMCTEESFDPETGSCEEEAVHLNLIFTVCVAFQMVLGLPLGIILDRIGPKMVFWMHLTLTVGAYLVGLGPKGEGEFDYTFLGFFCLIAPGTGVALYATHCANLYPNNYGLVTAFFSTVFGTSSIVFAAFQLIISETPVTFDDMFLYYAIVLTLFLPFLAMQPMRHFDRGDKVAFSIAKGGFYRIPPTTAPRKHAPHLSQTTLHFDLRHLSAEQLKPPPDEEEDTPVMDPRKTMSDPPVDLAMDSETSEVRAAVNAVVGTVPKAVTAQAQQHQQHGKGAKDYDAVIKCLGHPKTRLGKVVRQMCTLDFMLITIYLTIWYFIFQFYLGSVTLQLREIVKSEGISDVEGTTTLWTQVFSWVAPMGWMSALGVGAIADRYGWTVSLIAQIVVGWGHLICGLIRVLALQPLTFIFYTFSQEATYALCMALWGDSFGFEDYCTLAGFGVLVMGIPLLFITPIVSAVLDDGGDFSPLSIAFLAISVVTLVLPYYLSRPQKKAALASSRRAHEGGGRGEGEEGGPDMSRRSV</sequence>
<dbReference type="InterPro" id="IPR052599">
    <property type="entry name" value="SLC43A_AATransporter"/>
</dbReference>
<feature type="region of interest" description="Disordered" evidence="8">
    <location>
        <begin position="554"/>
        <end position="580"/>
    </location>
</feature>
<dbReference type="InParanoid" id="A0A0G4H7Z6"/>
<comment type="subcellular location">
    <subcellularLocation>
        <location evidence="1">Membrane</location>
        <topology evidence="1">Multi-pass membrane protein</topology>
    </subcellularLocation>
</comment>
<dbReference type="InterPro" id="IPR036259">
    <property type="entry name" value="MFS_trans_sf"/>
</dbReference>
<feature type="transmembrane region" description="Helical" evidence="9">
    <location>
        <begin position="360"/>
        <end position="381"/>
    </location>
</feature>
<feature type="compositionally biased region" description="Basic and acidic residues" evidence="8">
    <location>
        <begin position="558"/>
        <end position="568"/>
    </location>
</feature>
<feature type="transmembrane region" description="Helical" evidence="9">
    <location>
        <begin position="166"/>
        <end position="188"/>
    </location>
</feature>
<gene>
    <name evidence="10" type="ORF">Vbra_19892</name>
</gene>
<keyword evidence="6 9" id="KW-1133">Transmembrane helix</keyword>
<dbReference type="VEuPathDB" id="CryptoDB:Vbra_19892"/>
<evidence type="ECO:0000256" key="2">
    <source>
        <dbReference type="ARBA" id="ARBA00006595"/>
    </source>
</evidence>
<evidence type="ECO:0000256" key="7">
    <source>
        <dbReference type="ARBA" id="ARBA00023136"/>
    </source>
</evidence>
<comment type="similarity">
    <text evidence="2">Belongs to the SLC43A transporter (TC 2.A.1.44) family.</text>
</comment>
<feature type="transmembrane region" description="Helical" evidence="9">
    <location>
        <begin position="464"/>
        <end position="482"/>
    </location>
</feature>
<feature type="transmembrane region" description="Helical" evidence="9">
    <location>
        <begin position="436"/>
        <end position="458"/>
    </location>
</feature>
<feature type="transmembrane region" description="Helical" evidence="9">
    <location>
        <begin position="410"/>
        <end position="429"/>
    </location>
</feature>
<evidence type="ECO:0000313" key="10">
    <source>
        <dbReference type="EMBL" id="CEM40057.1"/>
    </source>
</evidence>
<evidence type="ECO:0008006" key="12">
    <source>
        <dbReference type="Google" id="ProtNLM"/>
    </source>
</evidence>
<dbReference type="OMA" id="YATHCAN"/>
<evidence type="ECO:0000313" key="11">
    <source>
        <dbReference type="Proteomes" id="UP000041254"/>
    </source>
</evidence>
<dbReference type="PhylomeDB" id="A0A0G4H7Z6"/>
<feature type="transmembrane region" description="Helical" evidence="9">
    <location>
        <begin position="20"/>
        <end position="42"/>
    </location>
</feature>
<feature type="region of interest" description="Disordered" evidence="8">
    <location>
        <begin position="268"/>
        <end position="292"/>
    </location>
</feature>
<feature type="transmembrane region" description="Helical" evidence="9">
    <location>
        <begin position="494"/>
        <end position="517"/>
    </location>
</feature>
<dbReference type="Proteomes" id="UP000041254">
    <property type="component" value="Unassembled WGS sequence"/>
</dbReference>
<keyword evidence="5" id="KW-0029">Amino-acid transport</keyword>
<accession>A0A0G4H7Z6</accession>
<evidence type="ECO:0000256" key="6">
    <source>
        <dbReference type="ARBA" id="ARBA00022989"/>
    </source>
</evidence>
<feature type="transmembrane region" description="Helical" evidence="9">
    <location>
        <begin position="136"/>
        <end position="154"/>
    </location>
</feature>
<feature type="transmembrane region" description="Helical" evidence="9">
    <location>
        <begin position="200"/>
        <end position="217"/>
    </location>
</feature>
<keyword evidence="4 9" id="KW-0812">Transmembrane</keyword>
<feature type="transmembrane region" description="Helical" evidence="9">
    <location>
        <begin position="107"/>
        <end position="124"/>
    </location>
</feature>
<dbReference type="EMBL" id="CDMY01001064">
    <property type="protein sequence ID" value="CEM40057.1"/>
    <property type="molecule type" value="Genomic_DNA"/>
</dbReference>
<organism evidence="10 11">
    <name type="scientific">Vitrella brassicaformis (strain CCMP3155)</name>
    <dbReference type="NCBI Taxonomy" id="1169540"/>
    <lineage>
        <taxon>Eukaryota</taxon>
        <taxon>Sar</taxon>
        <taxon>Alveolata</taxon>
        <taxon>Colpodellida</taxon>
        <taxon>Vitrellaceae</taxon>
        <taxon>Vitrella</taxon>
    </lineage>
</organism>
<dbReference type="SUPFAM" id="SSF103473">
    <property type="entry name" value="MFS general substrate transporter"/>
    <property type="match status" value="1"/>
</dbReference>